<dbReference type="EMBL" id="JAAIYO010000003">
    <property type="protein sequence ID" value="MBE4749263.1"/>
    <property type="molecule type" value="Genomic_DNA"/>
</dbReference>
<keyword evidence="1" id="KW-0472">Membrane</keyword>
<keyword evidence="1" id="KW-0812">Transmembrane</keyword>
<sequence>MDAAPAALCPRHPETLAEGTCTRCGTFTCGQCRKGLGAHQGLCPSCQDLSRGGQPSGRAVLSLVFATVGFCGFVPGIVGLVLGQKELNAIEAGKAPGAGRDPALIARNLGWFHAVMFFLLLLGLYTHL</sequence>
<protein>
    <submittedName>
        <fullName evidence="2">DUF4190 domain-containing protein</fullName>
    </submittedName>
</protein>
<reference evidence="2 3" key="1">
    <citation type="submission" date="2020-02" db="EMBL/GenBank/DDBJ databases">
        <authorList>
            <person name="Babadi Z.K."/>
            <person name="Risdian C."/>
            <person name="Ebrahimipour G.H."/>
            <person name="Wink J."/>
        </authorList>
    </citation>
    <scope>NUCLEOTIDE SEQUENCE [LARGE SCALE GENOMIC DNA]</scope>
    <source>
        <strain evidence="2 3">ZKHCc1 1396</strain>
    </source>
</reference>
<dbReference type="Proteomes" id="UP001516472">
    <property type="component" value="Unassembled WGS sequence"/>
</dbReference>
<keyword evidence="1" id="KW-1133">Transmembrane helix</keyword>
<name>A0ABR9PMW3_9BACT</name>
<evidence type="ECO:0000256" key="1">
    <source>
        <dbReference type="SAM" id="Phobius"/>
    </source>
</evidence>
<evidence type="ECO:0000313" key="3">
    <source>
        <dbReference type="Proteomes" id="UP001516472"/>
    </source>
</evidence>
<organism evidence="2 3">
    <name type="scientific">Corallococcus soli</name>
    <dbReference type="NCBI Taxonomy" id="2710757"/>
    <lineage>
        <taxon>Bacteria</taxon>
        <taxon>Pseudomonadati</taxon>
        <taxon>Myxococcota</taxon>
        <taxon>Myxococcia</taxon>
        <taxon>Myxococcales</taxon>
        <taxon>Cystobacterineae</taxon>
        <taxon>Myxococcaceae</taxon>
        <taxon>Corallococcus</taxon>
    </lineage>
</organism>
<keyword evidence="3" id="KW-1185">Reference proteome</keyword>
<evidence type="ECO:0000313" key="2">
    <source>
        <dbReference type="EMBL" id="MBE4749263.1"/>
    </source>
</evidence>
<gene>
    <name evidence="2" type="ORF">G4177_13940</name>
</gene>
<comment type="caution">
    <text evidence="2">The sequence shown here is derived from an EMBL/GenBank/DDBJ whole genome shotgun (WGS) entry which is preliminary data.</text>
</comment>
<proteinExistence type="predicted"/>
<feature type="transmembrane region" description="Helical" evidence="1">
    <location>
        <begin position="104"/>
        <end position="125"/>
    </location>
</feature>
<accession>A0ABR9PMW3</accession>
<feature type="transmembrane region" description="Helical" evidence="1">
    <location>
        <begin position="59"/>
        <end position="83"/>
    </location>
</feature>